<comment type="caution">
    <text evidence="4">The sequence shown here is derived from an EMBL/GenBank/DDBJ whole genome shotgun (WGS) entry which is preliminary data.</text>
</comment>
<proteinExistence type="predicted"/>
<keyword evidence="1" id="KW-0143">Chaperone</keyword>
<dbReference type="Pfam" id="PF00226">
    <property type="entry name" value="DnaJ"/>
    <property type="match status" value="1"/>
</dbReference>
<feature type="region of interest" description="Disordered" evidence="2">
    <location>
        <begin position="70"/>
        <end position="110"/>
    </location>
</feature>
<reference evidence="4 5" key="1">
    <citation type="submission" date="2018-08" db="EMBL/GenBank/DDBJ databases">
        <title>Lysobacter soli KCTC 22011, whole genome shotgun sequence.</title>
        <authorList>
            <person name="Zhang X."/>
            <person name="Feng G."/>
            <person name="Zhu H."/>
        </authorList>
    </citation>
    <scope>NUCLEOTIDE SEQUENCE [LARGE SCALE GENOMIC DNA]</scope>
    <source>
        <strain evidence="4 5">KCTC 22011</strain>
    </source>
</reference>
<evidence type="ECO:0000256" key="1">
    <source>
        <dbReference type="ARBA" id="ARBA00023186"/>
    </source>
</evidence>
<evidence type="ECO:0000313" key="5">
    <source>
        <dbReference type="Proteomes" id="UP000256829"/>
    </source>
</evidence>
<dbReference type="Gene3D" id="1.10.287.110">
    <property type="entry name" value="DnaJ domain"/>
    <property type="match status" value="1"/>
</dbReference>
<evidence type="ECO:0000256" key="2">
    <source>
        <dbReference type="SAM" id="MobiDB-lite"/>
    </source>
</evidence>
<dbReference type="Proteomes" id="UP000256829">
    <property type="component" value="Unassembled WGS sequence"/>
</dbReference>
<dbReference type="SUPFAM" id="SSF46565">
    <property type="entry name" value="Chaperone J-domain"/>
    <property type="match status" value="1"/>
</dbReference>
<accession>A0A3D8VK60</accession>
<keyword evidence="5" id="KW-1185">Reference proteome</keyword>
<dbReference type="EMBL" id="QTJR01000001">
    <property type="protein sequence ID" value="RDY69531.1"/>
    <property type="molecule type" value="Genomic_DNA"/>
</dbReference>
<dbReference type="AlphaFoldDB" id="A0A3D8VK60"/>
<gene>
    <name evidence="4" type="ORF">DX912_01900</name>
</gene>
<dbReference type="InterPro" id="IPR036869">
    <property type="entry name" value="J_dom_sf"/>
</dbReference>
<evidence type="ECO:0000313" key="4">
    <source>
        <dbReference type="EMBL" id="RDY69531.1"/>
    </source>
</evidence>
<organism evidence="4 5">
    <name type="scientific">Lysobacter soli</name>
    <dbReference type="NCBI Taxonomy" id="453783"/>
    <lineage>
        <taxon>Bacteria</taxon>
        <taxon>Pseudomonadati</taxon>
        <taxon>Pseudomonadota</taxon>
        <taxon>Gammaproteobacteria</taxon>
        <taxon>Lysobacterales</taxon>
        <taxon>Lysobacteraceae</taxon>
        <taxon>Lysobacter</taxon>
    </lineage>
</organism>
<dbReference type="RefSeq" id="WP_115840750.1">
    <property type="nucleotide sequence ID" value="NZ_CP183976.1"/>
</dbReference>
<sequence>MSQDFALLYMQLGLHPDCSLEDLKRAYRIRVGELHPDRHLDRPASDDANAALTELTALYSGAIRFHRIHGRLPGSTPRGPTVSSRGAPEPAHFTTTALRAAPRESDRATQSMTPRIAVLSVLVLVVVMVVLHWSETAQVAPHADSGDAVAAAVDPNTPRLELGMEEAAVVAIQGPPERVQDDVWNYGSSWVRFEDGHVVDWASVPPNRLMTLTPRPVKEDENGEEEAFGP</sequence>
<dbReference type="InterPro" id="IPR001623">
    <property type="entry name" value="DnaJ_domain"/>
</dbReference>
<feature type="domain" description="J" evidence="3">
    <location>
        <begin position="8"/>
        <end position="49"/>
    </location>
</feature>
<name>A0A3D8VK60_9GAMM</name>
<dbReference type="CDD" id="cd06257">
    <property type="entry name" value="DnaJ"/>
    <property type="match status" value="1"/>
</dbReference>
<evidence type="ECO:0000259" key="3">
    <source>
        <dbReference type="Pfam" id="PF00226"/>
    </source>
</evidence>
<protein>
    <recommendedName>
        <fullName evidence="3">J domain-containing protein</fullName>
    </recommendedName>
</protein>